<name>A0A1E3P2W7_WICAA</name>
<protein>
    <recommendedName>
        <fullName evidence="4">Cullin family profile domain-containing protein</fullName>
    </recommendedName>
</protein>
<dbReference type="PROSITE" id="PS50069">
    <property type="entry name" value="CULLIN_2"/>
    <property type="match status" value="1"/>
</dbReference>
<proteinExistence type="inferred from homology"/>
<dbReference type="EMBL" id="KV454210">
    <property type="protein sequence ID" value="ODQ59829.1"/>
    <property type="molecule type" value="Genomic_DNA"/>
</dbReference>
<dbReference type="Pfam" id="PF26557">
    <property type="entry name" value="Cullin_AB"/>
    <property type="match status" value="1"/>
</dbReference>
<dbReference type="SMART" id="SM00884">
    <property type="entry name" value="Cullin_Nedd8"/>
    <property type="match status" value="1"/>
</dbReference>
<dbReference type="RefSeq" id="XP_019039036.1">
    <property type="nucleotide sequence ID" value="XM_019180431.1"/>
</dbReference>
<dbReference type="Gene3D" id="3.30.230.130">
    <property type="entry name" value="Cullin, Chain C, Domain 2"/>
    <property type="match status" value="1"/>
</dbReference>
<dbReference type="InterPro" id="IPR001373">
    <property type="entry name" value="Cullin_N"/>
</dbReference>
<dbReference type="Proteomes" id="UP000094112">
    <property type="component" value="Unassembled WGS sequence"/>
</dbReference>
<dbReference type="InterPro" id="IPR059120">
    <property type="entry name" value="Cullin-like_AB"/>
</dbReference>
<dbReference type="GO" id="GO:0031625">
    <property type="term" value="F:ubiquitin protein ligase binding"/>
    <property type="evidence" value="ECO:0007669"/>
    <property type="project" value="InterPro"/>
</dbReference>
<dbReference type="AlphaFoldDB" id="A0A1E3P2W7"/>
<evidence type="ECO:0000256" key="2">
    <source>
        <dbReference type="PROSITE-ProRule" id="PRU00330"/>
    </source>
</evidence>
<dbReference type="GO" id="GO:0006511">
    <property type="term" value="P:ubiquitin-dependent protein catabolic process"/>
    <property type="evidence" value="ECO:0007669"/>
    <property type="project" value="InterPro"/>
</dbReference>
<keyword evidence="6" id="KW-1185">Reference proteome</keyword>
<evidence type="ECO:0000256" key="3">
    <source>
        <dbReference type="RuleBase" id="RU003829"/>
    </source>
</evidence>
<accession>A0A1E3P2W7</accession>
<dbReference type="InterPro" id="IPR036317">
    <property type="entry name" value="Cullin_homology_sf"/>
</dbReference>
<dbReference type="Gene3D" id="1.10.10.10">
    <property type="entry name" value="Winged helix-like DNA-binding domain superfamily/Winged helix DNA-binding domain"/>
    <property type="match status" value="1"/>
</dbReference>
<comment type="similarity">
    <text evidence="1 2 3">Belongs to the cullin family.</text>
</comment>
<evidence type="ECO:0000256" key="1">
    <source>
        <dbReference type="ARBA" id="ARBA00006019"/>
    </source>
</evidence>
<dbReference type="SUPFAM" id="SSF46785">
    <property type="entry name" value="Winged helix' DNA-binding domain"/>
    <property type="match status" value="1"/>
</dbReference>
<dbReference type="Pfam" id="PF10557">
    <property type="entry name" value="Cullin_Nedd8"/>
    <property type="match status" value="1"/>
</dbReference>
<dbReference type="InterPro" id="IPR016158">
    <property type="entry name" value="Cullin_homology"/>
</dbReference>
<feature type="domain" description="Cullin family profile" evidence="4">
    <location>
        <begin position="408"/>
        <end position="634"/>
    </location>
</feature>
<dbReference type="Pfam" id="PF00888">
    <property type="entry name" value="Cullin"/>
    <property type="match status" value="1"/>
</dbReference>
<dbReference type="GeneID" id="30197677"/>
<gene>
    <name evidence="5" type="ORF">WICANDRAFT_104874</name>
</gene>
<evidence type="ECO:0000313" key="5">
    <source>
        <dbReference type="EMBL" id="ODQ59829.1"/>
    </source>
</evidence>
<dbReference type="InterPro" id="IPR045093">
    <property type="entry name" value="Cullin"/>
</dbReference>
<dbReference type="InterPro" id="IPR036390">
    <property type="entry name" value="WH_DNA-bd_sf"/>
</dbReference>
<evidence type="ECO:0000313" key="6">
    <source>
        <dbReference type="Proteomes" id="UP000094112"/>
    </source>
</evidence>
<dbReference type="InterPro" id="IPR036388">
    <property type="entry name" value="WH-like_DNA-bd_sf"/>
</dbReference>
<sequence>MSSRVIRSHSKGSSKSKPLSPYLNTVYDQLNEQIDRILGDFTPTAKVTISYQKLYKFVEFLCRDKMQSKIAATLFEKLDAFINKIADIIYQAYWDLGHDELVGRFVELATIIDVKVTALEKIHLYLDRTYLLNHPAKKTIVRHAMCTFVESCAGVDNGNGDEYKKDVLYQVVMEFTFILGKLRDGNLHVEPLLLRSYHYLHKIFYLTQRNDYLDNEIFSRQEDFYQEEQDAIITCRDTSPELPDFIVARCDSADEIFDTMYKMILRELQFWGKTDADDKFKLKIKEYAVENLIFHDFDKQAVQFVKPLFVSKNYLGVSRMFKFVINSSTSISSNKYLKTFLNIWYSYVCDYLHLLLKDTQQDMVEKLIKAKKNLTLIMQKYMDSNSEVEFKLREAFRTSLHSSNKDTEILSKLLKYIDNFFKTVDPSNTEDNLKVVDDLYLIFKSVKTKATFIKQYQRDLSRRLIIGVSKDKDLEKSLISKIRNEVGDEDSKPLLTMFDDLQINETVASSFKEKLSTVEANSFTGFDPLVLNSKAWPIPKASIKIPDEMNDLMTRFQKFYLETHDKRKLNWCPALSHMTIGAHFPKGDKELQVSSFQGIVLLLFNDHDKLSFNEVKEMTELDSKSLSSILYSLTSGRYKILKKDSAGIYSMNDEFEDRKKSIKVKQIQMKLKNGEDEDVWMQEVDDNVFKADRDEITKAFIVREMKSEKEMDHDVLMKKTVDRFVVESAEVKRIIQLLLDSEYIERIETDRYRYIP</sequence>
<evidence type="ECO:0000259" key="4">
    <source>
        <dbReference type="PROSITE" id="PS50069"/>
    </source>
</evidence>
<dbReference type="InterPro" id="IPR016159">
    <property type="entry name" value="Cullin_repeat-like_dom_sf"/>
</dbReference>
<dbReference type="OrthoDB" id="27073at2759"/>
<dbReference type="SUPFAM" id="SSF75632">
    <property type="entry name" value="Cullin homology domain"/>
    <property type="match status" value="1"/>
</dbReference>
<dbReference type="InterPro" id="IPR019559">
    <property type="entry name" value="Cullin_neddylation_domain"/>
</dbReference>
<organism evidence="5 6">
    <name type="scientific">Wickerhamomyces anomalus (strain ATCC 58044 / CBS 1984 / NCYC 433 / NRRL Y-366-8)</name>
    <name type="common">Yeast</name>
    <name type="synonym">Hansenula anomala</name>
    <dbReference type="NCBI Taxonomy" id="683960"/>
    <lineage>
        <taxon>Eukaryota</taxon>
        <taxon>Fungi</taxon>
        <taxon>Dikarya</taxon>
        <taxon>Ascomycota</taxon>
        <taxon>Saccharomycotina</taxon>
        <taxon>Saccharomycetes</taxon>
        <taxon>Phaffomycetales</taxon>
        <taxon>Wickerhamomycetaceae</taxon>
        <taxon>Wickerhamomyces</taxon>
    </lineage>
</organism>
<reference evidence="5 6" key="1">
    <citation type="journal article" date="2016" name="Proc. Natl. Acad. Sci. U.S.A.">
        <title>Comparative genomics of biotechnologically important yeasts.</title>
        <authorList>
            <person name="Riley R."/>
            <person name="Haridas S."/>
            <person name="Wolfe K.H."/>
            <person name="Lopes M.R."/>
            <person name="Hittinger C.T."/>
            <person name="Goeker M."/>
            <person name="Salamov A.A."/>
            <person name="Wisecaver J.H."/>
            <person name="Long T.M."/>
            <person name="Calvey C.H."/>
            <person name="Aerts A.L."/>
            <person name="Barry K.W."/>
            <person name="Choi C."/>
            <person name="Clum A."/>
            <person name="Coughlan A.Y."/>
            <person name="Deshpande S."/>
            <person name="Douglass A.P."/>
            <person name="Hanson S.J."/>
            <person name="Klenk H.-P."/>
            <person name="LaButti K.M."/>
            <person name="Lapidus A."/>
            <person name="Lindquist E.A."/>
            <person name="Lipzen A.M."/>
            <person name="Meier-Kolthoff J.P."/>
            <person name="Ohm R.A."/>
            <person name="Otillar R.P."/>
            <person name="Pangilinan J.L."/>
            <person name="Peng Y."/>
            <person name="Rokas A."/>
            <person name="Rosa C.A."/>
            <person name="Scheuner C."/>
            <person name="Sibirny A.A."/>
            <person name="Slot J.C."/>
            <person name="Stielow J.B."/>
            <person name="Sun H."/>
            <person name="Kurtzman C.P."/>
            <person name="Blackwell M."/>
            <person name="Grigoriev I.V."/>
            <person name="Jeffries T.W."/>
        </authorList>
    </citation>
    <scope>NUCLEOTIDE SEQUENCE [LARGE SCALE GENOMIC DNA]</scope>
    <source>
        <strain evidence="6">ATCC 58044 / CBS 1984 / NCYC 433 / NRRL Y-366-8</strain>
    </source>
</reference>
<dbReference type="STRING" id="683960.A0A1E3P2W7"/>
<dbReference type="SUPFAM" id="SSF74788">
    <property type="entry name" value="Cullin repeat-like"/>
    <property type="match status" value="1"/>
</dbReference>
<dbReference type="Gene3D" id="1.20.1310.10">
    <property type="entry name" value="Cullin Repeats"/>
    <property type="match status" value="2"/>
</dbReference>
<dbReference type="PANTHER" id="PTHR11932">
    <property type="entry name" value="CULLIN"/>
    <property type="match status" value="1"/>
</dbReference>
<dbReference type="SMART" id="SM00182">
    <property type="entry name" value="CULLIN"/>
    <property type="match status" value="1"/>
</dbReference>